<dbReference type="InterPro" id="IPR053952">
    <property type="entry name" value="K_trans_C"/>
</dbReference>
<dbReference type="GO" id="GO:0016020">
    <property type="term" value="C:membrane"/>
    <property type="evidence" value="ECO:0007669"/>
    <property type="project" value="InterPro"/>
</dbReference>
<dbReference type="EMBL" id="CAJGYO010000008">
    <property type="protein sequence ID" value="CAD6250850.1"/>
    <property type="molecule type" value="Genomic_DNA"/>
</dbReference>
<evidence type="ECO:0000313" key="3">
    <source>
        <dbReference type="EMBL" id="CAD6250850.1"/>
    </source>
</evidence>
<dbReference type="OrthoDB" id="504708at2759"/>
<proteinExistence type="predicted"/>
<dbReference type="PANTHER" id="PTHR30540:SF15">
    <property type="entry name" value="POTASSIUM TRANSPORTER 19"/>
    <property type="match status" value="1"/>
</dbReference>
<dbReference type="Pfam" id="PF22776">
    <property type="entry name" value="K_trans_C"/>
    <property type="match status" value="1"/>
</dbReference>
<dbReference type="Proteomes" id="UP000604825">
    <property type="component" value="Unassembled WGS sequence"/>
</dbReference>
<dbReference type="PANTHER" id="PTHR30540">
    <property type="entry name" value="OSMOTIC STRESS POTASSIUM TRANSPORTER"/>
    <property type="match status" value="1"/>
</dbReference>
<evidence type="ECO:0000313" key="4">
    <source>
        <dbReference type="Proteomes" id="UP000604825"/>
    </source>
</evidence>
<dbReference type="EMBL" id="CAJGYO010000008">
    <property type="protein sequence ID" value="CAD6250838.1"/>
    <property type="molecule type" value="Genomic_DNA"/>
</dbReference>
<protein>
    <recommendedName>
        <fullName evidence="1">K+ potassium transporter C-terminal domain-containing protein</fullName>
    </recommendedName>
</protein>
<organism evidence="2 4">
    <name type="scientific">Miscanthus lutarioriparius</name>
    <dbReference type="NCBI Taxonomy" id="422564"/>
    <lineage>
        <taxon>Eukaryota</taxon>
        <taxon>Viridiplantae</taxon>
        <taxon>Streptophyta</taxon>
        <taxon>Embryophyta</taxon>
        <taxon>Tracheophyta</taxon>
        <taxon>Spermatophyta</taxon>
        <taxon>Magnoliopsida</taxon>
        <taxon>Liliopsida</taxon>
        <taxon>Poales</taxon>
        <taxon>Poaceae</taxon>
        <taxon>PACMAD clade</taxon>
        <taxon>Panicoideae</taxon>
        <taxon>Andropogonodae</taxon>
        <taxon>Andropogoneae</taxon>
        <taxon>Saccharinae</taxon>
        <taxon>Miscanthus</taxon>
    </lineage>
</organism>
<sequence>MEGHREFVAFLLDRLKTFVQEEAAFAASSGSSAAVAEEEQRFIDAEAEHGVVYLMGEATVTAAAGSSLLKRVVVNSVYGFIRKNLRESHKALSILKNQLLRVGVTYEI</sequence>
<comment type="caution">
    <text evidence="2">The sequence shown here is derived from an EMBL/GenBank/DDBJ whole genome shotgun (WGS) entry which is preliminary data.</text>
</comment>
<dbReference type="GO" id="GO:0015079">
    <property type="term" value="F:potassium ion transmembrane transporter activity"/>
    <property type="evidence" value="ECO:0007669"/>
    <property type="project" value="InterPro"/>
</dbReference>
<keyword evidence="4" id="KW-1185">Reference proteome</keyword>
<feature type="domain" description="K+ potassium transporter C-terminal" evidence="1">
    <location>
        <begin position="39"/>
        <end position="108"/>
    </location>
</feature>
<gene>
    <name evidence="2" type="ORF">NCGR_LOCUS34608</name>
    <name evidence="3" type="ORF">NCGR_LOCUS34620</name>
</gene>
<dbReference type="AlphaFoldDB" id="A0A811Q4J1"/>
<evidence type="ECO:0000259" key="1">
    <source>
        <dbReference type="Pfam" id="PF22776"/>
    </source>
</evidence>
<reference evidence="2" key="1">
    <citation type="submission" date="2020-10" db="EMBL/GenBank/DDBJ databases">
        <authorList>
            <person name="Han B."/>
            <person name="Lu T."/>
            <person name="Zhao Q."/>
            <person name="Huang X."/>
            <person name="Zhao Y."/>
        </authorList>
    </citation>
    <scope>NUCLEOTIDE SEQUENCE</scope>
</reference>
<name>A0A811Q4J1_9POAL</name>
<accession>A0A811Q4J1</accession>
<evidence type="ECO:0000313" key="2">
    <source>
        <dbReference type="EMBL" id="CAD6250838.1"/>
    </source>
</evidence>
<dbReference type="InterPro" id="IPR003855">
    <property type="entry name" value="K+_transporter"/>
</dbReference>